<evidence type="ECO:0000256" key="1">
    <source>
        <dbReference type="ARBA" id="ARBA00004141"/>
    </source>
</evidence>
<feature type="transmembrane region" description="Helical" evidence="5">
    <location>
        <begin position="215"/>
        <end position="237"/>
    </location>
</feature>
<evidence type="ECO:0000313" key="7">
    <source>
        <dbReference type="EMBL" id="KAG8235407.1"/>
    </source>
</evidence>
<dbReference type="PANTHER" id="PTHR22911">
    <property type="entry name" value="ACYL-MALONYL CONDENSING ENZYME-RELATED"/>
    <property type="match status" value="1"/>
</dbReference>
<dbReference type="OrthoDB" id="306876at2759"/>
<keyword evidence="2 5" id="KW-0812">Transmembrane</keyword>
<dbReference type="PANTHER" id="PTHR22911:SF6">
    <property type="entry name" value="SOLUTE CARRIER FAMILY 35 MEMBER G1"/>
    <property type="match status" value="1"/>
</dbReference>
<evidence type="ECO:0000256" key="3">
    <source>
        <dbReference type="ARBA" id="ARBA00022989"/>
    </source>
</evidence>
<feature type="transmembrane region" description="Helical" evidence="5">
    <location>
        <begin position="257"/>
        <end position="277"/>
    </location>
</feature>
<dbReference type="SUPFAM" id="SSF103481">
    <property type="entry name" value="Multidrug resistance efflux transporter EmrE"/>
    <property type="match status" value="2"/>
</dbReference>
<keyword evidence="3 5" id="KW-1133">Transmembrane helix</keyword>
<proteinExistence type="predicted"/>
<feature type="domain" description="EamA" evidence="6">
    <location>
        <begin position="259"/>
        <end position="389"/>
    </location>
</feature>
<dbReference type="GO" id="GO:0016020">
    <property type="term" value="C:membrane"/>
    <property type="evidence" value="ECO:0007669"/>
    <property type="project" value="UniProtKB-SubCell"/>
</dbReference>
<reference evidence="7" key="1">
    <citation type="submission" date="2013-04" db="EMBL/GenBank/DDBJ databases">
        <authorList>
            <person name="Qu J."/>
            <person name="Murali S.C."/>
            <person name="Bandaranaike D."/>
            <person name="Bellair M."/>
            <person name="Blankenburg K."/>
            <person name="Chao H."/>
            <person name="Dinh H."/>
            <person name="Doddapaneni H."/>
            <person name="Downs B."/>
            <person name="Dugan-Rocha S."/>
            <person name="Elkadiri S."/>
            <person name="Gnanaolivu R.D."/>
            <person name="Hernandez B."/>
            <person name="Javaid M."/>
            <person name="Jayaseelan J.C."/>
            <person name="Lee S."/>
            <person name="Li M."/>
            <person name="Ming W."/>
            <person name="Munidasa M."/>
            <person name="Muniz J."/>
            <person name="Nguyen L."/>
            <person name="Ongeri F."/>
            <person name="Osuji N."/>
            <person name="Pu L.-L."/>
            <person name="Puazo M."/>
            <person name="Qu C."/>
            <person name="Quiroz J."/>
            <person name="Raj R."/>
            <person name="Weissenberger G."/>
            <person name="Xin Y."/>
            <person name="Zou X."/>
            <person name="Han Y."/>
            <person name="Richards S."/>
            <person name="Worley K."/>
            <person name="Muzny D."/>
            <person name="Gibbs R."/>
        </authorList>
    </citation>
    <scope>NUCLEOTIDE SEQUENCE</scope>
    <source>
        <strain evidence="7">Sampled in the wild</strain>
    </source>
</reference>
<feature type="transmembrane region" description="Helical" evidence="5">
    <location>
        <begin position="130"/>
        <end position="149"/>
    </location>
</feature>
<reference evidence="7" key="2">
    <citation type="submission" date="2017-10" db="EMBL/GenBank/DDBJ databases">
        <title>Ladona fulva Genome sequencing and assembly.</title>
        <authorList>
            <person name="Murali S."/>
            <person name="Richards S."/>
            <person name="Bandaranaike D."/>
            <person name="Bellair M."/>
            <person name="Blankenburg K."/>
            <person name="Chao H."/>
            <person name="Dinh H."/>
            <person name="Doddapaneni H."/>
            <person name="Dugan-Rocha S."/>
            <person name="Elkadiri S."/>
            <person name="Gnanaolivu R."/>
            <person name="Hernandez B."/>
            <person name="Skinner E."/>
            <person name="Javaid M."/>
            <person name="Lee S."/>
            <person name="Li M."/>
            <person name="Ming W."/>
            <person name="Munidasa M."/>
            <person name="Muniz J."/>
            <person name="Nguyen L."/>
            <person name="Hughes D."/>
            <person name="Osuji N."/>
            <person name="Pu L.-L."/>
            <person name="Puazo M."/>
            <person name="Qu C."/>
            <person name="Quiroz J."/>
            <person name="Raj R."/>
            <person name="Weissenberger G."/>
            <person name="Xin Y."/>
            <person name="Zou X."/>
            <person name="Han Y."/>
            <person name="Worley K."/>
            <person name="Muzny D."/>
            <person name="Gibbs R."/>
        </authorList>
    </citation>
    <scope>NUCLEOTIDE SEQUENCE</scope>
    <source>
        <strain evidence="7">Sampled in the wild</strain>
    </source>
</reference>
<gene>
    <name evidence="7" type="ORF">J437_LFUL018626</name>
</gene>
<accession>A0A8K0KIZ0</accession>
<keyword evidence="8" id="KW-1185">Reference proteome</keyword>
<dbReference type="Proteomes" id="UP000792457">
    <property type="component" value="Unassembled WGS sequence"/>
</dbReference>
<dbReference type="InterPro" id="IPR037185">
    <property type="entry name" value="EmrE-like"/>
</dbReference>
<feature type="domain" description="EamA" evidence="6">
    <location>
        <begin position="101"/>
        <end position="231"/>
    </location>
</feature>
<dbReference type="AlphaFoldDB" id="A0A8K0KIZ0"/>
<comment type="caution">
    <text evidence="7">The sequence shown here is derived from an EMBL/GenBank/DDBJ whole genome shotgun (WGS) entry which is preliminary data.</text>
</comment>
<organism evidence="7 8">
    <name type="scientific">Ladona fulva</name>
    <name type="common">Scarce chaser dragonfly</name>
    <name type="synonym">Libellula fulva</name>
    <dbReference type="NCBI Taxonomy" id="123851"/>
    <lineage>
        <taxon>Eukaryota</taxon>
        <taxon>Metazoa</taxon>
        <taxon>Ecdysozoa</taxon>
        <taxon>Arthropoda</taxon>
        <taxon>Hexapoda</taxon>
        <taxon>Insecta</taxon>
        <taxon>Pterygota</taxon>
        <taxon>Palaeoptera</taxon>
        <taxon>Odonata</taxon>
        <taxon>Epiprocta</taxon>
        <taxon>Anisoptera</taxon>
        <taxon>Libelluloidea</taxon>
        <taxon>Libellulidae</taxon>
        <taxon>Ladona</taxon>
    </lineage>
</organism>
<feature type="transmembrane region" description="Helical" evidence="5">
    <location>
        <begin position="289"/>
        <end position="308"/>
    </location>
</feature>
<protein>
    <recommendedName>
        <fullName evidence="6">EamA domain-containing protein</fullName>
    </recommendedName>
</protein>
<evidence type="ECO:0000256" key="5">
    <source>
        <dbReference type="SAM" id="Phobius"/>
    </source>
</evidence>
<name>A0A8K0KIZ0_LADFU</name>
<evidence type="ECO:0000313" key="8">
    <source>
        <dbReference type="Proteomes" id="UP000792457"/>
    </source>
</evidence>
<feature type="transmembrane region" description="Helical" evidence="5">
    <location>
        <begin position="320"/>
        <end position="342"/>
    </location>
</feature>
<feature type="transmembrane region" description="Helical" evidence="5">
    <location>
        <begin position="187"/>
        <end position="208"/>
    </location>
</feature>
<feature type="transmembrane region" description="Helical" evidence="5">
    <location>
        <begin position="100"/>
        <end position="124"/>
    </location>
</feature>
<keyword evidence="4 5" id="KW-0472">Membrane</keyword>
<sequence>MGERVLLSLRSAAIGRGEEEEYEMERLVMEPSRSTGLKSLSSGGGMSLCETSDCNKQMEEGSLHVMGSLHWRGQGRRQNKTRSVLCCTTGGIRGCKPPPYLGLLLATASSLFFSLCSVIVKGLVSVPPMELAACRFVGVLLPAIPILIARHEQPFPKGSRLTLLARSFAGTTGLMLSFYAFRHMPLADASVVVFSVPVFVSIFARIFLKEPCGLFHAFTICLTLVGVALITRPPFLFGSEEPLGANAEGEPSNNHTAWGAAAAFAATLFGANAYVLLRALKGLHFSVIMSNFGAFALVQTIGTTWLLGELCIPRCGWDRLLVVALAAFSFGGQILLTVALQIEQAGPVAIARSADIVFAFIWQVAFFREVPNRYSVSGAVLVTSSVVLTGLRKWALALPEGSPLRSTFWFLAQ</sequence>
<evidence type="ECO:0000259" key="6">
    <source>
        <dbReference type="Pfam" id="PF00892"/>
    </source>
</evidence>
<evidence type="ECO:0000256" key="4">
    <source>
        <dbReference type="ARBA" id="ARBA00023136"/>
    </source>
</evidence>
<dbReference type="EMBL" id="KZ308906">
    <property type="protein sequence ID" value="KAG8235407.1"/>
    <property type="molecule type" value="Genomic_DNA"/>
</dbReference>
<dbReference type="Pfam" id="PF00892">
    <property type="entry name" value="EamA"/>
    <property type="match status" value="2"/>
</dbReference>
<evidence type="ECO:0000256" key="2">
    <source>
        <dbReference type="ARBA" id="ARBA00022692"/>
    </source>
</evidence>
<comment type="subcellular location">
    <subcellularLocation>
        <location evidence="1">Membrane</location>
        <topology evidence="1">Multi-pass membrane protein</topology>
    </subcellularLocation>
</comment>
<dbReference type="InterPro" id="IPR000620">
    <property type="entry name" value="EamA_dom"/>
</dbReference>